<reference evidence="3" key="2">
    <citation type="submission" date="2019-10" db="EMBL/GenBank/DDBJ databases">
        <authorList>
            <consortium name="NCBI Genome Project"/>
        </authorList>
    </citation>
    <scope>NUCLEOTIDE SEQUENCE</scope>
    <source>
        <strain evidence="3">NI907</strain>
    </source>
</reference>
<name>A0A6P8B7D4_PYRGI</name>
<keyword evidence="2" id="KW-1185">Reference proteome</keyword>
<dbReference type="GeneID" id="41961535"/>
<evidence type="ECO:0000313" key="2">
    <source>
        <dbReference type="Proteomes" id="UP000515153"/>
    </source>
</evidence>
<dbReference type="Proteomes" id="UP000515153">
    <property type="component" value="Chromosome I"/>
</dbReference>
<evidence type="ECO:0000313" key="3">
    <source>
        <dbReference type="RefSeq" id="XP_030982929.1"/>
    </source>
</evidence>
<reference evidence="3" key="3">
    <citation type="submission" date="2025-08" db="UniProtKB">
        <authorList>
            <consortium name="RefSeq"/>
        </authorList>
    </citation>
    <scope>IDENTIFICATION</scope>
    <source>
        <strain evidence="3">NI907</strain>
    </source>
</reference>
<dbReference type="KEGG" id="pgri:PgNI_06605"/>
<gene>
    <name evidence="3" type="ORF">PgNI_06605</name>
</gene>
<proteinExistence type="predicted"/>
<reference evidence="2 3" key="1">
    <citation type="journal article" date="2019" name="Mol. Biol. Evol.">
        <title>Blast fungal genomes show frequent chromosomal changes, gene gains and losses, and effector gene turnover.</title>
        <authorList>
            <person name="Gomez Luciano L.B."/>
            <person name="Jason Tsai I."/>
            <person name="Chuma I."/>
            <person name="Tosa Y."/>
            <person name="Chen Y.H."/>
            <person name="Li J.Y."/>
            <person name="Li M.Y."/>
            <person name="Jade Lu M.Y."/>
            <person name="Nakayashiki H."/>
            <person name="Li W.H."/>
        </authorList>
    </citation>
    <scope>NUCLEOTIDE SEQUENCE [LARGE SCALE GENOMIC DNA]</scope>
    <source>
        <strain evidence="2 3">NI907</strain>
    </source>
</reference>
<accession>A0A6P8B7D4</accession>
<sequence>MCTSYYVHYHHLPTCYRPIDIALEYAFCAAATEATITCSSSSSTSSPTRQQQQGAAAAHDSQDGQQQQQQRQRQGRQPCQDLHHDPWASVDLADPCAAGGCFAVSPECGSGLCRLNDLGGRWACCSCGRGGNTYRWCRHRMKKSPDTFCYHTCCENCTADPVRGGRGRGDSEGSGGRE</sequence>
<dbReference type="AlphaFoldDB" id="A0A6P8B7D4"/>
<dbReference type="RefSeq" id="XP_030982929.1">
    <property type="nucleotide sequence ID" value="XM_031126626.1"/>
</dbReference>
<evidence type="ECO:0000256" key="1">
    <source>
        <dbReference type="SAM" id="MobiDB-lite"/>
    </source>
</evidence>
<feature type="region of interest" description="Disordered" evidence="1">
    <location>
        <begin position="39"/>
        <end position="80"/>
    </location>
</feature>
<organism evidence="2 3">
    <name type="scientific">Pyricularia grisea</name>
    <name type="common">Crabgrass-specific blast fungus</name>
    <name type="synonym">Magnaporthe grisea</name>
    <dbReference type="NCBI Taxonomy" id="148305"/>
    <lineage>
        <taxon>Eukaryota</taxon>
        <taxon>Fungi</taxon>
        <taxon>Dikarya</taxon>
        <taxon>Ascomycota</taxon>
        <taxon>Pezizomycotina</taxon>
        <taxon>Sordariomycetes</taxon>
        <taxon>Sordariomycetidae</taxon>
        <taxon>Magnaporthales</taxon>
        <taxon>Pyriculariaceae</taxon>
        <taxon>Pyricularia</taxon>
    </lineage>
</organism>
<protein>
    <submittedName>
        <fullName evidence="3">Uncharacterized protein</fullName>
    </submittedName>
</protein>